<comment type="caution">
    <text evidence="1">The sequence shown here is derived from an EMBL/GenBank/DDBJ whole genome shotgun (WGS) entry which is preliminary data.</text>
</comment>
<accession>A0AC61RJY6</accession>
<organism evidence="1 2">
    <name type="scientific">Lepagella muris</name>
    <dbReference type="NCBI Taxonomy" id="3032870"/>
    <lineage>
        <taxon>Bacteria</taxon>
        <taxon>Pseudomonadati</taxon>
        <taxon>Bacteroidota</taxon>
        <taxon>Bacteroidia</taxon>
        <taxon>Bacteroidales</taxon>
        <taxon>Muribaculaceae</taxon>
        <taxon>Lepagella</taxon>
    </lineage>
</organism>
<gene>
    <name evidence="1" type="ORF">E5331_00960</name>
</gene>
<reference evidence="1" key="1">
    <citation type="submission" date="2019-04" db="EMBL/GenBank/DDBJ databases">
        <title>Microbes associate with the intestines of laboratory mice.</title>
        <authorList>
            <person name="Navarre W."/>
            <person name="Wong E."/>
            <person name="Huang K."/>
            <person name="Tropini C."/>
            <person name="Ng K."/>
            <person name="Yu B."/>
        </authorList>
    </citation>
    <scope>NUCLEOTIDE SEQUENCE</scope>
    <source>
        <strain evidence="1">NM04_E33</strain>
    </source>
</reference>
<proteinExistence type="predicted"/>
<dbReference type="EMBL" id="SRYB01000001">
    <property type="protein sequence ID" value="TGY80982.1"/>
    <property type="molecule type" value="Genomic_DNA"/>
</dbReference>
<keyword evidence="2" id="KW-1185">Reference proteome</keyword>
<protein>
    <submittedName>
        <fullName evidence="1">Uncharacterized protein</fullName>
    </submittedName>
</protein>
<evidence type="ECO:0000313" key="1">
    <source>
        <dbReference type="EMBL" id="TGY80982.1"/>
    </source>
</evidence>
<sequence length="143" mass="16486">MDKIPELKINKYPVYDFFGVRMGDGFLDALTEPLSLKENIQNESRLEHGKRVIVDENPKFASREVLLDFTITGNSPADFLTKKNGFLALMYKGNIKLEVPQVNTNVYNLIYRSKGTDYGMNAQRTFCHMMLKFEEPNPNNRSE</sequence>
<name>A0AC61RJY6_9BACT</name>
<dbReference type="Proteomes" id="UP000306319">
    <property type="component" value="Unassembled WGS sequence"/>
</dbReference>
<evidence type="ECO:0000313" key="2">
    <source>
        <dbReference type="Proteomes" id="UP000306319"/>
    </source>
</evidence>